<accession>C8WIA2</accession>
<dbReference type="eggNOG" id="COG2148">
    <property type="taxonomic scope" value="Bacteria"/>
</dbReference>
<dbReference type="EMBL" id="CP001726">
    <property type="protein sequence ID" value="ACV55843.1"/>
    <property type="molecule type" value="Genomic_DNA"/>
</dbReference>
<dbReference type="GO" id="GO:0005886">
    <property type="term" value="C:plasma membrane"/>
    <property type="evidence" value="ECO:0007669"/>
    <property type="project" value="UniProtKB-SubCell"/>
</dbReference>
<keyword evidence="3" id="KW-1003">Cell membrane</keyword>
<evidence type="ECO:0000256" key="4">
    <source>
        <dbReference type="ARBA" id="ARBA00022679"/>
    </source>
</evidence>
<evidence type="ECO:0000256" key="6">
    <source>
        <dbReference type="ARBA" id="ARBA00022989"/>
    </source>
</evidence>
<dbReference type="InterPro" id="IPR003362">
    <property type="entry name" value="Bact_transf"/>
</dbReference>
<evidence type="ECO:0000256" key="8">
    <source>
        <dbReference type="SAM" id="MobiDB-lite"/>
    </source>
</evidence>
<keyword evidence="12" id="KW-1185">Reference proteome</keyword>
<evidence type="ECO:0000256" key="9">
    <source>
        <dbReference type="SAM" id="Phobius"/>
    </source>
</evidence>
<evidence type="ECO:0000256" key="7">
    <source>
        <dbReference type="ARBA" id="ARBA00023136"/>
    </source>
</evidence>
<dbReference type="RefSeq" id="WP_015760824.1">
    <property type="nucleotide sequence ID" value="NC_013204.1"/>
</dbReference>
<dbReference type="KEGG" id="ele:Elen_1879"/>
<organism evidence="11 12">
    <name type="scientific">Eggerthella lenta (strain ATCC 25559 / DSM 2243 / CCUG 17323 / JCM 9979 / KCTC 3265 / NCTC 11813 / VPI 0255 / 1899 B)</name>
    <name type="common">Eubacterium lentum</name>
    <dbReference type="NCBI Taxonomy" id="479437"/>
    <lineage>
        <taxon>Bacteria</taxon>
        <taxon>Bacillati</taxon>
        <taxon>Actinomycetota</taxon>
        <taxon>Coriobacteriia</taxon>
        <taxon>Eggerthellales</taxon>
        <taxon>Eggerthellaceae</taxon>
        <taxon>Eggerthella</taxon>
    </lineage>
</organism>
<dbReference type="PaxDb" id="479437-Elen_1879"/>
<sequence length="314" mass="33639">MDAGGAVALDDGCCPERGAAAPGHPKKATGGVRQAVILSEATVGSEVEGSRAAPAESVREYEPLAVEGRLGYHFVKRAFDIVFSACATIVGLIPVALLCLVIRLESPGSPIYLQERVGYRGKPLRILKLRTMVADSDDVEKHLSPEQLTQWERERKVDDDPRVTRVGRFLRKTSLDELPQFLNVLAGQMSVIGPRPVVEEELAAYGDDAGELLSAKPGITGWWQVQARNDATYGDGSRQELELSRGGVSGAPRRFAQPLRGEGLPAPRLAGASGTSRRLAAPPAPRTPVSSIPTASMWIYRAIASIVKVLLATS</sequence>
<feature type="domain" description="Bacterial sugar transferase" evidence="10">
    <location>
        <begin position="76"/>
        <end position="233"/>
    </location>
</feature>
<keyword evidence="6 9" id="KW-1133">Transmembrane helix</keyword>
<evidence type="ECO:0000256" key="1">
    <source>
        <dbReference type="ARBA" id="ARBA00004236"/>
    </source>
</evidence>
<dbReference type="HOGENOM" id="CLU_884913_0_0_11"/>
<dbReference type="Pfam" id="PF02397">
    <property type="entry name" value="Bac_transf"/>
    <property type="match status" value="1"/>
</dbReference>
<dbReference type="STRING" id="479437.Elen_1879"/>
<dbReference type="PANTHER" id="PTHR30576:SF4">
    <property type="entry name" value="UNDECAPRENYL-PHOSPHATE GALACTOSE PHOSPHOTRANSFERASE"/>
    <property type="match status" value="1"/>
</dbReference>
<name>C8WIA2_EGGLE</name>
<evidence type="ECO:0000259" key="10">
    <source>
        <dbReference type="Pfam" id="PF02397"/>
    </source>
</evidence>
<evidence type="ECO:0000256" key="3">
    <source>
        <dbReference type="ARBA" id="ARBA00022475"/>
    </source>
</evidence>
<keyword evidence="4 11" id="KW-0808">Transferase</keyword>
<gene>
    <name evidence="11" type="ordered locus">Elen_1879</name>
</gene>
<dbReference type="EC" id="2.7.8.6" evidence="11"/>
<keyword evidence="7 9" id="KW-0472">Membrane</keyword>
<evidence type="ECO:0000313" key="11">
    <source>
        <dbReference type="EMBL" id="ACV55843.1"/>
    </source>
</evidence>
<keyword evidence="5 9" id="KW-0812">Transmembrane</keyword>
<evidence type="ECO:0000256" key="2">
    <source>
        <dbReference type="ARBA" id="ARBA00006464"/>
    </source>
</evidence>
<protein>
    <submittedName>
        <fullName evidence="11">Undecaprenyl-phosphate galactose phosphotransferase</fullName>
        <ecNumber evidence="11">2.7.8.6</ecNumber>
    </submittedName>
</protein>
<dbReference type="GO" id="GO:0047360">
    <property type="term" value="F:undecaprenyl-phosphate galactose phosphotransferase activity"/>
    <property type="evidence" value="ECO:0007669"/>
    <property type="project" value="UniProtKB-EC"/>
</dbReference>
<dbReference type="Proteomes" id="UP000001377">
    <property type="component" value="Chromosome"/>
</dbReference>
<dbReference type="AlphaFoldDB" id="C8WIA2"/>
<dbReference type="PANTHER" id="PTHR30576">
    <property type="entry name" value="COLANIC BIOSYNTHESIS UDP-GLUCOSE LIPID CARRIER TRANSFERASE"/>
    <property type="match status" value="1"/>
</dbReference>
<evidence type="ECO:0000256" key="5">
    <source>
        <dbReference type="ARBA" id="ARBA00022692"/>
    </source>
</evidence>
<reference evidence="11 12" key="1">
    <citation type="journal article" date="2009" name="Stand. Genomic Sci.">
        <title>Complete genome sequence of Eggerthella lenta type strain (IPP VPI 0255).</title>
        <authorList>
            <person name="Saunders E."/>
            <person name="Pukall R."/>
            <person name="Abt B."/>
            <person name="Lapidus A."/>
            <person name="Glavina Del Rio T."/>
            <person name="Copeland A."/>
            <person name="Tice H."/>
            <person name="Cheng J.F."/>
            <person name="Lucas S."/>
            <person name="Chen F."/>
            <person name="Nolan M."/>
            <person name="Bruce D."/>
            <person name="Goodwin L."/>
            <person name="Pitluck S."/>
            <person name="Ivanova N."/>
            <person name="Mavromatis K."/>
            <person name="Ovchinnikova G."/>
            <person name="Pati A."/>
            <person name="Chen A."/>
            <person name="Palaniappan K."/>
            <person name="Land M."/>
            <person name="Hauser L."/>
            <person name="Chang Y.J."/>
            <person name="Jeffries C.D."/>
            <person name="Chain P."/>
            <person name="Meincke L."/>
            <person name="Sims D."/>
            <person name="Brettin T."/>
            <person name="Detter J.C."/>
            <person name="Goker M."/>
            <person name="Bristow J."/>
            <person name="Eisen J.A."/>
            <person name="Markowitz V."/>
            <person name="Hugenholtz P."/>
            <person name="Kyrpides N.C."/>
            <person name="Klenk H.P."/>
            <person name="Han C."/>
        </authorList>
    </citation>
    <scope>NUCLEOTIDE SEQUENCE [LARGE SCALE GENOMIC DNA]</scope>
    <source>
        <strain evidence="12">ATCC 25559 / DSM 2243 / CCUG 17323 / JCM 9979 / KCTC 3265 / NCTC 11813 / VPI 0255 / 1899 B</strain>
    </source>
</reference>
<feature type="transmembrane region" description="Helical" evidence="9">
    <location>
        <begin position="81"/>
        <end position="102"/>
    </location>
</feature>
<feature type="region of interest" description="Disordered" evidence="8">
    <location>
        <begin position="243"/>
        <end position="289"/>
    </location>
</feature>
<evidence type="ECO:0000313" key="12">
    <source>
        <dbReference type="Proteomes" id="UP000001377"/>
    </source>
</evidence>
<comment type="subcellular location">
    <subcellularLocation>
        <location evidence="1">Cell membrane</location>
    </subcellularLocation>
</comment>
<comment type="similarity">
    <text evidence="2">Belongs to the bacterial sugar transferase family.</text>
</comment>
<proteinExistence type="inferred from homology"/>